<protein>
    <recommendedName>
        <fullName evidence="4">F-box domain-containing protein</fullName>
    </recommendedName>
</protein>
<dbReference type="EMBL" id="PNEN01000533">
    <property type="protein sequence ID" value="PPJ55704.1"/>
    <property type="molecule type" value="Genomic_DNA"/>
</dbReference>
<proteinExistence type="predicted"/>
<sequence length="296" mass="33257">MVFSWNRTRQDTATAPNPATQNAPIPSLLTLPAEIRIRIFEHLIRVAPATSIPHRAAAHEQGYTSGVGHVNFVQYGTTWRSVTIAKPPGFALAAPAILRTSKLIHNEAMDLLYSKTLWVINIQDLRPSSQVTFGADSQGHGIVASPEKKSMFLQWIDHVHVRQHIRPEEDLIQKAQTLRSLLDCLNVHRKSSQVTFHFDSIHLVNDPEYPREKKAEYNWKLYENELRRMNLGATPHFRVSSYWLESEGEERFAQLATSVGGTPPDPYPSIVPQTPPQLASASNTTAEDTLPTKAQM</sequence>
<evidence type="ECO:0000313" key="3">
    <source>
        <dbReference type="Proteomes" id="UP000237631"/>
    </source>
</evidence>
<dbReference type="AlphaFoldDB" id="A0A2S6C7I9"/>
<evidence type="ECO:0000256" key="1">
    <source>
        <dbReference type="SAM" id="MobiDB-lite"/>
    </source>
</evidence>
<feature type="compositionally biased region" description="Pro residues" evidence="1">
    <location>
        <begin position="263"/>
        <end position="275"/>
    </location>
</feature>
<accession>A0A2S6C7I9</accession>
<feature type="compositionally biased region" description="Polar residues" evidence="1">
    <location>
        <begin position="276"/>
        <end position="296"/>
    </location>
</feature>
<dbReference type="Proteomes" id="UP000237631">
    <property type="component" value="Unassembled WGS sequence"/>
</dbReference>
<reference evidence="3" key="1">
    <citation type="journal article" date="2017" name="bioRxiv">
        <title>Conservation of a gene cluster reveals novel cercosporin biosynthetic mechanisms and extends production to the genus Colletotrichum.</title>
        <authorList>
            <person name="de Jonge R."/>
            <person name="Ebert M.K."/>
            <person name="Huitt-Roehl C.R."/>
            <person name="Pal P."/>
            <person name="Suttle J.C."/>
            <person name="Spanner R.E."/>
            <person name="Neubauer J.D."/>
            <person name="Jurick W.M.II."/>
            <person name="Stott K.A."/>
            <person name="Secor G.A."/>
            <person name="Thomma B.P.H.J."/>
            <person name="Van de Peer Y."/>
            <person name="Townsend C.A."/>
            <person name="Bolton M.D."/>
        </authorList>
    </citation>
    <scope>NUCLEOTIDE SEQUENCE [LARGE SCALE GENOMIC DNA]</scope>
    <source>
        <strain evidence="3">CBS538.71</strain>
    </source>
</reference>
<keyword evidence="3" id="KW-1185">Reference proteome</keyword>
<evidence type="ECO:0008006" key="4">
    <source>
        <dbReference type="Google" id="ProtNLM"/>
    </source>
</evidence>
<comment type="caution">
    <text evidence="2">The sequence shown here is derived from an EMBL/GenBank/DDBJ whole genome shotgun (WGS) entry which is preliminary data.</text>
</comment>
<dbReference type="OrthoDB" id="5413827at2759"/>
<feature type="region of interest" description="Disordered" evidence="1">
    <location>
        <begin position="1"/>
        <end position="21"/>
    </location>
</feature>
<feature type="region of interest" description="Disordered" evidence="1">
    <location>
        <begin position="257"/>
        <end position="296"/>
    </location>
</feature>
<gene>
    <name evidence="2" type="ORF">CBER1_10105</name>
</gene>
<evidence type="ECO:0000313" key="2">
    <source>
        <dbReference type="EMBL" id="PPJ55704.1"/>
    </source>
</evidence>
<feature type="compositionally biased region" description="Low complexity" evidence="1">
    <location>
        <begin position="12"/>
        <end position="21"/>
    </location>
</feature>
<organism evidence="2 3">
    <name type="scientific">Cercospora berteroae</name>
    <dbReference type="NCBI Taxonomy" id="357750"/>
    <lineage>
        <taxon>Eukaryota</taxon>
        <taxon>Fungi</taxon>
        <taxon>Dikarya</taxon>
        <taxon>Ascomycota</taxon>
        <taxon>Pezizomycotina</taxon>
        <taxon>Dothideomycetes</taxon>
        <taxon>Dothideomycetidae</taxon>
        <taxon>Mycosphaerellales</taxon>
        <taxon>Mycosphaerellaceae</taxon>
        <taxon>Cercospora</taxon>
    </lineage>
</organism>
<name>A0A2S6C7I9_9PEZI</name>